<dbReference type="AlphaFoldDB" id="A0A2M8L4K9"/>
<proteinExistence type="predicted"/>
<organism evidence="2 3">
    <name type="scientific">Candidatus Shapirobacteria bacterium CG10_big_fil_rev_8_21_14_0_10_38_14</name>
    <dbReference type="NCBI Taxonomy" id="1974483"/>
    <lineage>
        <taxon>Bacteria</taxon>
        <taxon>Candidatus Shapironibacteriota</taxon>
    </lineage>
</organism>
<dbReference type="EMBL" id="PFEL01000125">
    <property type="protein sequence ID" value="PJE68498.1"/>
    <property type="molecule type" value="Genomic_DNA"/>
</dbReference>
<dbReference type="Proteomes" id="UP000229500">
    <property type="component" value="Unassembled WGS sequence"/>
</dbReference>
<dbReference type="PANTHER" id="PTHR46401:SF2">
    <property type="entry name" value="GLYCOSYLTRANSFERASE WBBK-RELATED"/>
    <property type="match status" value="1"/>
</dbReference>
<evidence type="ECO:0000313" key="2">
    <source>
        <dbReference type="EMBL" id="PJE68498.1"/>
    </source>
</evidence>
<dbReference type="SUPFAM" id="SSF53756">
    <property type="entry name" value="UDP-Glycosyltransferase/glycogen phosphorylase"/>
    <property type="match status" value="1"/>
</dbReference>
<feature type="non-terminal residue" evidence="2">
    <location>
        <position position="105"/>
    </location>
</feature>
<comment type="caution">
    <text evidence="2">The sequence shown here is derived from an EMBL/GenBank/DDBJ whole genome shotgun (WGS) entry which is preliminary data.</text>
</comment>
<gene>
    <name evidence="2" type="ORF">COU96_03315</name>
</gene>
<evidence type="ECO:0000313" key="3">
    <source>
        <dbReference type="Proteomes" id="UP000229500"/>
    </source>
</evidence>
<keyword evidence="1" id="KW-0808">Transferase</keyword>
<sequence>MDLGYLRFPQHYTKSIYWKLRLWTALSIKRAASILTISQASKNDIIKHYKVKAEKIDVEYLGYDEKSFQFPIPDSRIEKAKNKYKIVGDYLLFLSTLKPSKNVEG</sequence>
<dbReference type="Gene3D" id="3.40.50.2000">
    <property type="entry name" value="Glycogen Phosphorylase B"/>
    <property type="match status" value="2"/>
</dbReference>
<evidence type="ECO:0000256" key="1">
    <source>
        <dbReference type="ARBA" id="ARBA00022679"/>
    </source>
</evidence>
<reference evidence="3" key="1">
    <citation type="submission" date="2017-09" db="EMBL/GenBank/DDBJ databases">
        <title>Depth-based differentiation of microbial function through sediment-hosted aquifers and enrichment of novel symbionts in the deep terrestrial subsurface.</title>
        <authorList>
            <person name="Probst A.J."/>
            <person name="Ladd B."/>
            <person name="Jarett J.K."/>
            <person name="Geller-Mcgrath D.E."/>
            <person name="Sieber C.M.K."/>
            <person name="Emerson J.B."/>
            <person name="Anantharaman K."/>
            <person name="Thomas B.C."/>
            <person name="Malmstrom R."/>
            <person name="Stieglmeier M."/>
            <person name="Klingl A."/>
            <person name="Woyke T."/>
            <person name="Ryan C.M."/>
            <person name="Banfield J.F."/>
        </authorList>
    </citation>
    <scope>NUCLEOTIDE SEQUENCE [LARGE SCALE GENOMIC DNA]</scope>
</reference>
<accession>A0A2M8L4K9</accession>
<dbReference type="PANTHER" id="PTHR46401">
    <property type="entry name" value="GLYCOSYLTRANSFERASE WBBK-RELATED"/>
    <property type="match status" value="1"/>
</dbReference>
<protein>
    <submittedName>
        <fullName evidence="2">Uncharacterized protein</fullName>
    </submittedName>
</protein>
<dbReference type="GO" id="GO:0016757">
    <property type="term" value="F:glycosyltransferase activity"/>
    <property type="evidence" value="ECO:0007669"/>
    <property type="project" value="TreeGrafter"/>
</dbReference>
<dbReference type="GO" id="GO:0009103">
    <property type="term" value="P:lipopolysaccharide biosynthetic process"/>
    <property type="evidence" value="ECO:0007669"/>
    <property type="project" value="TreeGrafter"/>
</dbReference>
<name>A0A2M8L4K9_9BACT</name>